<keyword evidence="7" id="KW-0653">Protein transport</keyword>
<keyword evidence="3" id="KW-1003">Cell membrane</keyword>
<comment type="similarity">
    <text evidence="2 7">Belongs to the ExbD/TolR family.</text>
</comment>
<reference evidence="9" key="1">
    <citation type="submission" date="2024-07" db="EMBL/GenBank/DDBJ databases">
        <title>Complete genome sequence of Verrucomicrobiaceae bacterium NT6N.</title>
        <authorList>
            <person name="Huang C."/>
            <person name="Takami H."/>
            <person name="Hamasaki K."/>
        </authorList>
    </citation>
    <scope>NUCLEOTIDE SEQUENCE</scope>
    <source>
        <strain evidence="9">NT6N</strain>
    </source>
</reference>
<evidence type="ECO:0000256" key="3">
    <source>
        <dbReference type="ARBA" id="ARBA00022475"/>
    </source>
</evidence>
<evidence type="ECO:0000256" key="7">
    <source>
        <dbReference type="RuleBase" id="RU003879"/>
    </source>
</evidence>
<dbReference type="InterPro" id="IPR003400">
    <property type="entry name" value="ExbD"/>
</dbReference>
<sequence>MKFQTREPESAAFPLAPMIDVVFLLLIFFIATMQFSQSERELNVSVPVAEEGADARQTVGELIVNVRDNGEVVVDHAVMTQEQLYSKLTRIAAVHKNQAIRIRGDGKVEYQKIVEVIDICQKAGIPNISFATQVQSKRK</sequence>
<evidence type="ECO:0000313" key="9">
    <source>
        <dbReference type="EMBL" id="BDS08254.1"/>
    </source>
</evidence>
<protein>
    <submittedName>
        <fullName evidence="9">Biopolymer transporter ExbD</fullName>
    </submittedName>
</protein>
<feature type="transmembrane region" description="Helical" evidence="8">
    <location>
        <begin position="12"/>
        <end position="31"/>
    </location>
</feature>
<evidence type="ECO:0000256" key="2">
    <source>
        <dbReference type="ARBA" id="ARBA00005811"/>
    </source>
</evidence>
<dbReference type="Pfam" id="PF02472">
    <property type="entry name" value="ExbD"/>
    <property type="match status" value="1"/>
</dbReference>
<keyword evidence="4 7" id="KW-0812">Transmembrane</keyword>
<dbReference type="AlphaFoldDB" id="A0AAT9FQT1"/>
<dbReference type="PANTHER" id="PTHR30558">
    <property type="entry name" value="EXBD MEMBRANE COMPONENT OF PMF-DRIVEN MACROMOLECULE IMPORT SYSTEM"/>
    <property type="match status" value="1"/>
</dbReference>
<dbReference type="Gene3D" id="3.30.420.270">
    <property type="match status" value="1"/>
</dbReference>
<proteinExistence type="inferred from homology"/>
<keyword evidence="6 8" id="KW-0472">Membrane</keyword>
<organism evidence="9">
    <name type="scientific">Oceaniferula spumae</name>
    <dbReference type="NCBI Taxonomy" id="2979115"/>
    <lineage>
        <taxon>Bacteria</taxon>
        <taxon>Pseudomonadati</taxon>
        <taxon>Verrucomicrobiota</taxon>
        <taxon>Verrucomicrobiia</taxon>
        <taxon>Verrucomicrobiales</taxon>
        <taxon>Verrucomicrobiaceae</taxon>
        <taxon>Oceaniferula</taxon>
    </lineage>
</organism>
<dbReference type="GO" id="GO:0005886">
    <property type="term" value="C:plasma membrane"/>
    <property type="evidence" value="ECO:0007669"/>
    <property type="project" value="UniProtKB-SubCell"/>
</dbReference>
<name>A0AAT9FQT1_9BACT</name>
<keyword evidence="5 8" id="KW-1133">Transmembrane helix</keyword>
<keyword evidence="7" id="KW-0813">Transport</keyword>
<accession>A0AAT9FQT1</accession>
<gene>
    <name evidence="9" type="ORF">NT6N_32940</name>
</gene>
<comment type="subcellular location">
    <subcellularLocation>
        <location evidence="1">Cell membrane</location>
        <topology evidence="1">Single-pass membrane protein</topology>
    </subcellularLocation>
    <subcellularLocation>
        <location evidence="7">Cell membrane</location>
        <topology evidence="7">Single-pass type II membrane protein</topology>
    </subcellularLocation>
</comment>
<dbReference type="GO" id="GO:0015031">
    <property type="term" value="P:protein transport"/>
    <property type="evidence" value="ECO:0007669"/>
    <property type="project" value="UniProtKB-KW"/>
</dbReference>
<dbReference type="EMBL" id="AP026866">
    <property type="protein sequence ID" value="BDS08254.1"/>
    <property type="molecule type" value="Genomic_DNA"/>
</dbReference>
<dbReference type="GO" id="GO:0022857">
    <property type="term" value="F:transmembrane transporter activity"/>
    <property type="evidence" value="ECO:0007669"/>
    <property type="project" value="InterPro"/>
</dbReference>
<dbReference type="KEGG" id="osu:NT6N_32940"/>
<evidence type="ECO:0000256" key="8">
    <source>
        <dbReference type="SAM" id="Phobius"/>
    </source>
</evidence>
<evidence type="ECO:0000256" key="4">
    <source>
        <dbReference type="ARBA" id="ARBA00022692"/>
    </source>
</evidence>
<dbReference type="PANTHER" id="PTHR30558:SF3">
    <property type="entry name" value="BIOPOLYMER TRANSPORT PROTEIN EXBD-RELATED"/>
    <property type="match status" value="1"/>
</dbReference>
<evidence type="ECO:0000256" key="6">
    <source>
        <dbReference type="ARBA" id="ARBA00023136"/>
    </source>
</evidence>
<evidence type="ECO:0000256" key="5">
    <source>
        <dbReference type="ARBA" id="ARBA00022989"/>
    </source>
</evidence>
<evidence type="ECO:0000256" key="1">
    <source>
        <dbReference type="ARBA" id="ARBA00004162"/>
    </source>
</evidence>